<name>A0A1J9QCI2_9EURO</name>
<dbReference type="Gene3D" id="2.60.310.20">
    <property type="match status" value="1"/>
</dbReference>
<dbReference type="VEuPathDB" id="FungiDB:ACJ73_02377"/>
<dbReference type="OrthoDB" id="1658288at2759"/>
<protein>
    <recommendedName>
        <fullName evidence="4">Tyrosinase C-terminal domain-containing protein</fullName>
    </recommendedName>
</protein>
<evidence type="ECO:0000256" key="1">
    <source>
        <dbReference type="ARBA" id="ARBA00001973"/>
    </source>
</evidence>
<keyword evidence="2" id="KW-0560">Oxidoreductase</keyword>
<comment type="caution">
    <text evidence="5">The sequence shown here is derived from an EMBL/GenBank/DDBJ whole genome shotgun (WGS) entry which is preliminary data.</text>
</comment>
<evidence type="ECO:0000256" key="2">
    <source>
        <dbReference type="ARBA" id="ARBA00023002"/>
    </source>
</evidence>
<feature type="domain" description="Tyrosinase C-terminal" evidence="4">
    <location>
        <begin position="141"/>
        <end position="253"/>
    </location>
</feature>
<gene>
    <name evidence="5" type="ORF">ACJ73_02377</name>
</gene>
<dbReference type="AlphaFoldDB" id="A0A1J9QCI2"/>
<comment type="cofactor">
    <cofactor evidence="1">
        <name>Cu(2+)</name>
        <dbReference type="ChEBI" id="CHEBI:29036"/>
    </cofactor>
</comment>
<reference evidence="5 6" key="1">
    <citation type="submission" date="2015-08" db="EMBL/GenBank/DDBJ databases">
        <title>Emmonsia species relationships and genome sequence.</title>
        <authorList>
            <person name="Cuomo C.A."/>
            <person name="Schwartz I.S."/>
            <person name="Kenyon C."/>
            <person name="De Hoog G.S."/>
            <person name="Govender N.P."/>
            <person name="Botha A."/>
            <person name="Moreno L."/>
            <person name="De Vries M."/>
            <person name="Munoz J.F."/>
            <person name="Stielow J.B."/>
        </authorList>
    </citation>
    <scope>NUCLEOTIDE SEQUENCE [LARGE SCALE GENOMIC DNA]</scope>
    <source>
        <strain evidence="5 6">EI222</strain>
    </source>
</reference>
<evidence type="ECO:0000313" key="5">
    <source>
        <dbReference type="EMBL" id="OJD26241.1"/>
    </source>
</evidence>
<organism evidence="5 6">
    <name type="scientific">Blastomyces percursus</name>
    <dbReference type="NCBI Taxonomy" id="1658174"/>
    <lineage>
        <taxon>Eukaryota</taxon>
        <taxon>Fungi</taxon>
        <taxon>Dikarya</taxon>
        <taxon>Ascomycota</taxon>
        <taxon>Pezizomycotina</taxon>
        <taxon>Eurotiomycetes</taxon>
        <taxon>Eurotiomycetidae</taxon>
        <taxon>Onygenales</taxon>
        <taxon>Ajellomycetaceae</taxon>
        <taxon>Blastomyces</taxon>
    </lineage>
</organism>
<sequence length="367" mass="40947">MHVSAVTSFNCLLDESFLDRLFSIWQTLNPEKWFNADKTRPFDQEIIGMVNIVTSNAPLRPFHMDEQGTVWTPDGVRNWFKLDIHTPNYSVGTMAITTGKSFRVVNDTYGVLRKEAIAMGKPDSKLSDVVQAGKNGVSINDYAVSIRYSKFAMGSHPFNLEVYLRPENEAENTFRPEDFVTNVYNFSQPTEQNGETVCSNCNDLEQQVVQVIAYIPITPYLVKKIGQQVLKDLTPATVEPFLSGLYYTTTTNESKQGDNLVAEERWKPSLNLKVSVSQTKMEYSNDPSIPTTFDDPQIIPSLGISPEAAGIPAPTPITQLEAAVSTGGSLVITAQSASQDRPNRNKNRHFSCIPAIWLEQCRRPGNI</sequence>
<evidence type="ECO:0000256" key="3">
    <source>
        <dbReference type="ARBA" id="ARBA00023033"/>
    </source>
</evidence>
<keyword evidence="6" id="KW-1185">Reference proteome</keyword>
<dbReference type="STRING" id="1658174.A0A1J9QCI2"/>
<dbReference type="Pfam" id="PF18132">
    <property type="entry name" value="Tyrosinase_C"/>
    <property type="match status" value="1"/>
</dbReference>
<proteinExistence type="predicted"/>
<dbReference type="Proteomes" id="UP000242791">
    <property type="component" value="Unassembled WGS sequence"/>
</dbReference>
<dbReference type="GO" id="GO:0004497">
    <property type="term" value="F:monooxygenase activity"/>
    <property type="evidence" value="ECO:0007669"/>
    <property type="project" value="UniProtKB-KW"/>
</dbReference>
<dbReference type="InterPro" id="IPR008922">
    <property type="entry name" value="Di-copper_centre_dom_sf"/>
</dbReference>
<dbReference type="EMBL" id="LGTZ01000252">
    <property type="protein sequence ID" value="OJD26241.1"/>
    <property type="molecule type" value="Genomic_DNA"/>
</dbReference>
<evidence type="ECO:0000313" key="6">
    <source>
        <dbReference type="Proteomes" id="UP000242791"/>
    </source>
</evidence>
<accession>A0A1J9QCI2</accession>
<dbReference type="InterPro" id="IPR041640">
    <property type="entry name" value="Tyrosinase_C"/>
</dbReference>
<keyword evidence="3" id="KW-0503">Monooxygenase</keyword>
<dbReference type="SUPFAM" id="SSF48056">
    <property type="entry name" value="Di-copper centre-containing domain"/>
    <property type="match status" value="1"/>
</dbReference>
<evidence type="ECO:0000259" key="4">
    <source>
        <dbReference type="Pfam" id="PF18132"/>
    </source>
</evidence>
<dbReference type="Gene3D" id="1.10.1280.10">
    <property type="entry name" value="Di-copper center containing domain from catechol oxidase"/>
    <property type="match status" value="1"/>
</dbReference>